<dbReference type="EMBL" id="BMAO01026645">
    <property type="protein sequence ID" value="GFR11255.1"/>
    <property type="molecule type" value="Genomic_DNA"/>
</dbReference>
<accession>A0A8X6GXW5</accession>
<reference evidence="1" key="1">
    <citation type="submission" date="2020-07" db="EMBL/GenBank/DDBJ databases">
        <title>Multicomponent nature underlies the extraordinary mechanical properties of spider dragline silk.</title>
        <authorList>
            <person name="Kono N."/>
            <person name="Nakamura H."/>
            <person name="Mori M."/>
            <person name="Yoshida Y."/>
            <person name="Ohtoshi R."/>
            <person name="Malay A.D."/>
            <person name="Moran D.A.P."/>
            <person name="Tomita M."/>
            <person name="Numata K."/>
            <person name="Arakawa K."/>
        </authorList>
    </citation>
    <scope>NUCLEOTIDE SEQUENCE</scope>
</reference>
<evidence type="ECO:0000313" key="2">
    <source>
        <dbReference type="Proteomes" id="UP000887116"/>
    </source>
</evidence>
<sequence length="154" mass="17722">MCRDLSPKELPTCVLWEEGPQWLSCEMDSWPKQPKRDDQTSLVTKERKRTAFSFPLGCQLYITNCKARVGKMKSNLESKGKYHVPLLTTKEKRQASNKIFSFVQNLFLKEEINCITANKPVAKKSILSVLCLFTDKDGLIRVRSTSKFDTPVWC</sequence>
<evidence type="ECO:0000313" key="1">
    <source>
        <dbReference type="EMBL" id="GFR11255.1"/>
    </source>
</evidence>
<proteinExistence type="predicted"/>
<name>A0A8X6GXW5_TRICU</name>
<dbReference type="AlphaFoldDB" id="A0A8X6GXW5"/>
<organism evidence="1 2">
    <name type="scientific">Trichonephila clavata</name>
    <name type="common">Joro spider</name>
    <name type="synonym">Nephila clavata</name>
    <dbReference type="NCBI Taxonomy" id="2740835"/>
    <lineage>
        <taxon>Eukaryota</taxon>
        <taxon>Metazoa</taxon>
        <taxon>Ecdysozoa</taxon>
        <taxon>Arthropoda</taxon>
        <taxon>Chelicerata</taxon>
        <taxon>Arachnida</taxon>
        <taxon>Araneae</taxon>
        <taxon>Araneomorphae</taxon>
        <taxon>Entelegynae</taxon>
        <taxon>Araneoidea</taxon>
        <taxon>Nephilidae</taxon>
        <taxon>Trichonephila</taxon>
    </lineage>
</organism>
<comment type="caution">
    <text evidence="1">The sequence shown here is derived from an EMBL/GenBank/DDBJ whole genome shotgun (WGS) entry which is preliminary data.</text>
</comment>
<dbReference type="Proteomes" id="UP000887116">
    <property type="component" value="Unassembled WGS sequence"/>
</dbReference>
<gene>
    <name evidence="1" type="primary">AVEN_51827_1</name>
    <name evidence="1" type="ORF">TNCT_552501</name>
</gene>
<keyword evidence="2" id="KW-1185">Reference proteome</keyword>
<protein>
    <submittedName>
        <fullName evidence="1">Uncharacterized protein</fullName>
    </submittedName>
</protein>